<dbReference type="EMBL" id="QMIF01000003">
    <property type="protein sequence ID" value="TVM35122.1"/>
    <property type="molecule type" value="Genomic_DNA"/>
</dbReference>
<dbReference type="Proteomes" id="UP000434052">
    <property type="component" value="Unassembled WGS sequence"/>
</dbReference>
<sequence>MRIVVLTERMMPIQHAQLHIYHTEIFPKKKARRSARKHAALPLRRFGDAPPLLTVPVFDNIS</sequence>
<reference evidence="1 2" key="1">
    <citation type="submission" date="2018-06" db="EMBL/GenBank/DDBJ databases">
        <title>Complete genome of Desulfovibrio marinus P48SEP.</title>
        <authorList>
            <person name="Crispim J.S."/>
            <person name="Vidigal P.M.P."/>
            <person name="Silva L.C.F."/>
            <person name="Araujo L.C."/>
            <person name="Laguardia C.N."/>
            <person name="Dias R.S."/>
            <person name="Sousa M.P."/>
            <person name="Paula S.O."/>
            <person name="Silva C."/>
        </authorList>
    </citation>
    <scope>NUCLEOTIDE SEQUENCE [LARGE SCALE GENOMIC DNA]</scope>
    <source>
        <strain evidence="1 2">P48SEP</strain>
    </source>
</reference>
<evidence type="ECO:0000313" key="1">
    <source>
        <dbReference type="EMBL" id="TVM35122.1"/>
    </source>
</evidence>
<comment type="caution">
    <text evidence="1">The sequence shown here is derived from an EMBL/GenBank/DDBJ whole genome shotgun (WGS) entry which is preliminary data.</text>
</comment>
<evidence type="ECO:0000313" key="2">
    <source>
        <dbReference type="Proteomes" id="UP000434052"/>
    </source>
</evidence>
<dbReference type="AlphaFoldDB" id="A0A6P1ZIE0"/>
<proteinExistence type="predicted"/>
<name>A0A6P1ZIE0_9BACT</name>
<gene>
    <name evidence="1" type="ORF">DQK91_06905</name>
</gene>
<accession>A0A6P1ZIE0</accession>
<protein>
    <submittedName>
        <fullName evidence="1">Uncharacterized protein</fullName>
    </submittedName>
</protein>
<organism evidence="1 2">
    <name type="scientific">Oceanidesulfovibrio marinus</name>
    <dbReference type="NCBI Taxonomy" id="370038"/>
    <lineage>
        <taxon>Bacteria</taxon>
        <taxon>Pseudomonadati</taxon>
        <taxon>Thermodesulfobacteriota</taxon>
        <taxon>Desulfovibrionia</taxon>
        <taxon>Desulfovibrionales</taxon>
        <taxon>Desulfovibrionaceae</taxon>
        <taxon>Oceanidesulfovibrio</taxon>
    </lineage>
</organism>